<accession>A0ABP0ZDC3</accession>
<organism evidence="2 3">
    <name type="scientific">Citrullus colocynthis</name>
    <name type="common">colocynth</name>
    <dbReference type="NCBI Taxonomy" id="252529"/>
    <lineage>
        <taxon>Eukaryota</taxon>
        <taxon>Viridiplantae</taxon>
        <taxon>Streptophyta</taxon>
        <taxon>Embryophyta</taxon>
        <taxon>Tracheophyta</taxon>
        <taxon>Spermatophyta</taxon>
        <taxon>Magnoliopsida</taxon>
        <taxon>eudicotyledons</taxon>
        <taxon>Gunneridae</taxon>
        <taxon>Pentapetalae</taxon>
        <taxon>rosids</taxon>
        <taxon>fabids</taxon>
        <taxon>Cucurbitales</taxon>
        <taxon>Cucurbitaceae</taxon>
        <taxon>Benincaseae</taxon>
        <taxon>Citrullus</taxon>
    </lineage>
</organism>
<gene>
    <name evidence="2" type="ORF">CITCOLO1_LOCUS22234</name>
</gene>
<feature type="transmembrane region" description="Helical" evidence="1">
    <location>
        <begin position="21"/>
        <end position="42"/>
    </location>
</feature>
<proteinExistence type="predicted"/>
<protein>
    <submittedName>
        <fullName evidence="2">Uncharacterized protein</fullName>
    </submittedName>
</protein>
<evidence type="ECO:0000313" key="3">
    <source>
        <dbReference type="Proteomes" id="UP001642487"/>
    </source>
</evidence>
<keyword evidence="1" id="KW-1133">Transmembrane helix</keyword>
<dbReference type="Proteomes" id="UP001642487">
    <property type="component" value="Chromosome 9"/>
</dbReference>
<sequence length="79" mass="8968">MPLAPSKNAIFSFNDCVDSDLASNFVIFLLSFFISLIFRLGFPPKIAAIPVFITRSTSLGLRLRIVWICRIRGCLFDKR</sequence>
<keyword evidence="3" id="KW-1185">Reference proteome</keyword>
<reference evidence="2 3" key="1">
    <citation type="submission" date="2024-03" db="EMBL/GenBank/DDBJ databases">
        <authorList>
            <person name="Gkanogiannis A."/>
            <person name="Becerra Lopez-Lavalle L."/>
        </authorList>
    </citation>
    <scope>NUCLEOTIDE SEQUENCE [LARGE SCALE GENOMIC DNA]</scope>
</reference>
<evidence type="ECO:0000313" key="2">
    <source>
        <dbReference type="EMBL" id="CAK9329755.1"/>
    </source>
</evidence>
<keyword evidence="1" id="KW-0812">Transmembrane</keyword>
<dbReference type="EMBL" id="OZ021743">
    <property type="protein sequence ID" value="CAK9329755.1"/>
    <property type="molecule type" value="Genomic_DNA"/>
</dbReference>
<evidence type="ECO:0000256" key="1">
    <source>
        <dbReference type="SAM" id="Phobius"/>
    </source>
</evidence>
<name>A0ABP0ZDC3_9ROSI</name>
<keyword evidence="1" id="KW-0472">Membrane</keyword>